<evidence type="ECO:0008006" key="14">
    <source>
        <dbReference type="Google" id="ProtNLM"/>
    </source>
</evidence>
<dbReference type="InterPro" id="IPR027417">
    <property type="entry name" value="P-loop_NTPase"/>
</dbReference>
<dbReference type="PROSITE" id="PS00211">
    <property type="entry name" value="ABC_TRANSPORTER_1"/>
    <property type="match status" value="3"/>
</dbReference>
<feature type="region of interest" description="Disordered" evidence="8">
    <location>
        <begin position="1000"/>
        <end position="1031"/>
    </location>
</feature>
<feature type="compositionally biased region" description="Acidic residues" evidence="8">
    <location>
        <begin position="1014"/>
        <end position="1025"/>
    </location>
</feature>
<evidence type="ECO:0000256" key="4">
    <source>
        <dbReference type="ARBA" id="ARBA00022741"/>
    </source>
</evidence>
<feature type="transmembrane region" description="Helical" evidence="9">
    <location>
        <begin position="1107"/>
        <end position="1134"/>
    </location>
</feature>
<feature type="transmembrane region" description="Helical" evidence="9">
    <location>
        <begin position="433"/>
        <end position="455"/>
    </location>
</feature>
<dbReference type="CDD" id="cd03250">
    <property type="entry name" value="ABCC_MRP_domain1"/>
    <property type="match status" value="1"/>
</dbReference>
<evidence type="ECO:0000313" key="12">
    <source>
        <dbReference type="EMBL" id="KAH0817824.1"/>
    </source>
</evidence>
<dbReference type="SMART" id="SM00382">
    <property type="entry name" value="AAA"/>
    <property type="match status" value="3"/>
</dbReference>
<evidence type="ECO:0000256" key="1">
    <source>
        <dbReference type="ARBA" id="ARBA00004141"/>
    </source>
</evidence>
<dbReference type="GO" id="GO:0016887">
    <property type="term" value="F:ATP hydrolysis activity"/>
    <property type="evidence" value="ECO:0007669"/>
    <property type="project" value="InterPro"/>
</dbReference>
<dbReference type="FunFam" id="1.20.1560.10:FF:000026">
    <property type="entry name" value="Multidrug resistance-associated protein lethal(2)03659"/>
    <property type="match status" value="1"/>
</dbReference>
<feature type="transmembrane region" description="Helical" evidence="9">
    <location>
        <begin position="1292"/>
        <end position="1312"/>
    </location>
</feature>
<dbReference type="Pfam" id="PF00005">
    <property type="entry name" value="ABC_tran"/>
    <property type="match status" value="3"/>
</dbReference>
<reference evidence="12" key="1">
    <citation type="journal article" date="2020" name="J Insects Food Feed">
        <title>The yellow mealworm (Tenebrio molitor) genome: a resource for the emerging insects as food and feed industry.</title>
        <authorList>
            <person name="Eriksson T."/>
            <person name="Andere A."/>
            <person name="Kelstrup H."/>
            <person name="Emery V."/>
            <person name="Picard C."/>
        </authorList>
    </citation>
    <scope>NUCLEOTIDE SEQUENCE</scope>
    <source>
        <strain evidence="12">Stoneville</strain>
        <tissue evidence="12">Whole head</tissue>
    </source>
</reference>
<evidence type="ECO:0000256" key="3">
    <source>
        <dbReference type="ARBA" id="ARBA00022692"/>
    </source>
</evidence>
<feature type="domain" description="ABC transmembrane type-1" evidence="11">
    <location>
        <begin position="1056"/>
        <end position="1347"/>
    </location>
</feature>
<dbReference type="InterPro" id="IPR011527">
    <property type="entry name" value="ABC1_TM_dom"/>
</dbReference>
<sequence>MKLGLWGLRQWGEIETQVVSLERLHEYTKIPGEPVRPEATQISEIWPEEGLVEFRNVSLKYKEGQKYVLKNLNFTIEPKEKVGIVGRTGAGKSSLISSLFQVHPIEGNVFIDGLDVTGISLKQTRSKVSIIPQEPFLFSATMRKNLDPFDEYSDDVLWKALEEVELKNMIKEHPSGLHCKVTEKGSNFSVGQRQLVCLARALVKNNKILVLDEATANVDPTTDELIQKSVRDKFMECTVLTVAHRLNTVMDSDRILVMSDGKVEEFDHPFLLLQNKNGVFYSMVESTGRVTAHRLKSLAEKNGVVAKASMTHDSCSLKCGDPQRFCQFASQFRVGDNIHCDILTMDSSEKKDKKVNPAEEANVVSLLTFLYMFPIFKRSFKNGLREEDLFRPLDEHRSSVLGEKLERVWKEEHRKHKKSALHRALFRLFGPQFVWLGLVKVVDEVMLVVLMPLSIGRLVSYFETGQQHISETEAYLQALAIVLCLLLDAFLSHPSMMGFMHITMKMRVSCSSLLYRKTLRLSRTALASTTVGQLVNLLSNDVSKFDQGFLLAHYVWMGPIQAAVGTYLIYREIGVAAFFGMAFLLSFIPMQIWLGKRTSVLRLRTALRTDERVRLMNEIISGIQVIKMYCWEKPFAELIAIARKKEMNAIRSHAFLLGLIYSFEMFVTRTSVFVSILGYVLLGSHITAEKVFTIKAIYDVLRPVITILFSISISSIAEVNVSLLRIQKFLSHHEREVDEIKSIKNGVAKNGSNGSLVPYHSPVETRPRLLLEKMSAKWSEESAESTLKGINLSISSNQVVAVIGPVGSGKSSLLNVFLKELPLESGRMDIQGKISYSSQEPWLFSASVRHNILFGSEYDEERYKQVVEVCALLSDFELFPYGDKTLVGEKGKSLSGGQKARINLARCIYKKADIYLLDDPLSAVDANVGKHLYDRCVKGFLKDKICILITHQLQYLSSADKIIIMKDGRIEMEGKYAELQTSGLDFAKLLEQFHTEEEDVKEKKKAKSRQNSECTDEEDDEEDGPLVEKEQMKSGSIKPALYFAYLKAGGGKIMMLLLAAAFILGQFIANAGDYYVSYWVNLEQDFAERVLNNQTEVNETLDRASIIYTYSGIILGTIIFSVVHSLYFMLYFIIASINLHRYAFSSIIRATMRFYNNNPSGRILNRFSKDLGYIDEYIPPVLFDVIEVALMLIGALTLSYIVDPWLIIPSTVLITIFYFLRVIYIQTSRSVKRIEGITRSPIFSHMTASMHGLSTIRAFSAQKILIKEFDDYQDNHSAAWFLFIASNRCFGFWLDMICIVFFAVAIFVLMYFNKSIYGGDIGLIVTQYIMLIGSLQWGMRQWSELENHMVSVERLLEYNSVESEPEREELAKLPKDWPRQGRIEFRDLSLRYNPTDPPVLKHLNFQVQPQEKIGIVGRTGAGKSSTITALFQLYPVEGSIVVDEVDTTKLPLEQVRSKISIIPQEPVLFSGTMRKNLDPFEEFSDEVLWNALEQVELKDVVSELPAGLHSNVSEGGSNFSVGQRQLVCLARALIRNNKILVMDEATANVDPHTDALIQNTIREKFADCTVLTIAHRLHTVMDSDKILVMSAGCVEEFDHPYALLKKEGGILHNLVQTTGKTTALNLENIAKEVSQASTRSHLLTTLLQSYENKMKKE</sequence>
<dbReference type="PANTHER" id="PTHR24223">
    <property type="entry name" value="ATP-BINDING CASSETTE SUB-FAMILY C"/>
    <property type="match status" value="1"/>
</dbReference>
<keyword evidence="6 9" id="KW-1133">Transmembrane helix</keyword>
<dbReference type="InterPro" id="IPR036640">
    <property type="entry name" value="ABC1_TM_sf"/>
</dbReference>
<dbReference type="EMBL" id="JABDTM020018786">
    <property type="protein sequence ID" value="KAH0817824.1"/>
    <property type="molecule type" value="Genomic_DNA"/>
</dbReference>
<protein>
    <recommendedName>
        <fullName evidence="14">Multidrug resistance-associated protein lethal(2)03659</fullName>
    </recommendedName>
</protein>
<dbReference type="FunFam" id="3.40.50.300:FF:000482">
    <property type="entry name" value="Multidrug resistance-associated protein member 4"/>
    <property type="match status" value="1"/>
</dbReference>
<dbReference type="InterPro" id="IPR017871">
    <property type="entry name" value="ABC_transporter-like_CS"/>
</dbReference>
<dbReference type="PANTHER" id="PTHR24223:SF448">
    <property type="entry name" value="FI20146P1-RELATED"/>
    <property type="match status" value="1"/>
</dbReference>
<evidence type="ECO:0000259" key="10">
    <source>
        <dbReference type="PROSITE" id="PS50893"/>
    </source>
</evidence>
<reference evidence="12" key="2">
    <citation type="submission" date="2021-08" db="EMBL/GenBank/DDBJ databases">
        <authorList>
            <person name="Eriksson T."/>
        </authorList>
    </citation>
    <scope>NUCLEOTIDE SEQUENCE</scope>
    <source>
        <strain evidence="12">Stoneville</strain>
        <tissue evidence="12">Whole head</tissue>
    </source>
</reference>
<dbReference type="Pfam" id="PF00664">
    <property type="entry name" value="ABC_membrane"/>
    <property type="match status" value="2"/>
</dbReference>
<accession>A0A8J6LCZ7</accession>
<feature type="domain" description="ABC transporter" evidence="10">
    <location>
        <begin position="52"/>
        <end position="285"/>
    </location>
</feature>
<keyword evidence="3 9" id="KW-0812">Transmembrane</keyword>
<keyword evidence="5" id="KW-0067">ATP-binding</keyword>
<dbReference type="InterPro" id="IPR003593">
    <property type="entry name" value="AAA+_ATPase"/>
</dbReference>
<evidence type="ECO:0000259" key="11">
    <source>
        <dbReference type="PROSITE" id="PS50929"/>
    </source>
</evidence>
<feature type="domain" description="ABC transmembrane type-1" evidence="11">
    <location>
        <begin position="445"/>
        <end position="694"/>
    </location>
</feature>
<dbReference type="Gene3D" id="1.20.1560.10">
    <property type="entry name" value="ABC transporter type 1, transmembrane domain"/>
    <property type="match status" value="2"/>
</dbReference>
<feature type="transmembrane region" description="Helical" evidence="9">
    <location>
        <begin position="700"/>
        <end position="721"/>
    </location>
</feature>
<keyword evidence="4" id="KW-0547">Nucleotide-binding</keyword>
<dbReference type="Gene3D" id="3.40.50.300">
    <property type="entry name" value="P-loop containing nucleotide triphosphate hydrolases"/>
    <property type="match status" value="3"/>
</dbReference>
<dbReference type="GO" id="GO:0016020">
    <property type="term" value="C:membrane"/>
    <property type="evidence" value="ECO:0007669"/>
    <property type="project" value="UniProtKB-SubCell"/>
</dbReference>
<dbReference type="Proteomes" id="UP000719412">
    <property type="component" value="Unassembled WGS sequence"/>
</dbReference>
<evidence type="ECO:0000256" key="8">
    <source>
        <dbReference type="SAM" id="MobiDB-lite"/>
    </source>
</evidence>
<feature type="transmembrane region" description="Helical" evidence="9">
    <location>
        <begin position="1207"/>
        <end position="1224"/>
    </location>
</feature>
<evidence type="ECO:0000313" key="13">
    <source>
        <dbReference type="Proteomes" id="UP000719412"/>
    </source>
</evidence>
<dbReference type="GO" id="GO:0140359">
    <property type="term" value="F:ABC-type transporter activity"/>
    <property type="evidence" value="ECO:0007669"/>
    <property type="project" value="InterPro"/>
</dbReference>
<dbReference type="FunFam" id="3.40.50.300:FF:000163">
    <property type="entry name" value="Multidrug resistance-associated protein member 4"/>
    <property type="match status" value="2"/>
</dbReference>
<evidence type="ECO:0000256" key="5">
    <source>
        <dbReference type="ARBA" id="ARBA00022840"/>
    </source>
</evidence>
<dbReference type="PROSITE" id="PS50929">
    <property type="entry name" value="ABC_TM1F"/>
    <property type="match status" value="2"/>
</dbReference>
<dbReference type="GO" id="GO:0005524">
    <property type="term" value="F:ATP binding"/>
    <property type="evidence" value="ECO:0007669"/>
    <property type="project" value="UniProtKB-KW"/>
</dbReference>
<keyword evidence="13" id="KW-1185">Reference proteome</keyword>
<feature type="domain" description="ABC transporter" evidence="10">
    <location>
        <begin position="1383"/>
        <end position="1616"/>
    </location>
</feature>
<feature type="transmembrane region" description="Helical" evidence="9">
    <location>
        <begin position="654"/>
        <end position="680"/>
    </location>
</feature>
<dbReference type="CDD" id="cd03244">
    <property type="entry name" value="ABCC_MRP_domain2"/>
    <property type="match status" value="2"/>
</dbReference>
<organism evidence="12 13">
    <name type="scientific">Tenebrio molitor</name>
    <name type="common">Yellow mealworm beetle</name>
    <dbReference type="NCBI Taxonomy" id="7067"/>
    <lineage>
        <taxon>Eukaryota</taxon>
        <taxon>Metazoa</taxon>
        <taxon>Ecdysozoa</taxon>
        <taxon>Arthropoda</taxon>
        <taxon>Hexapoda</taxon>
        <taxon>Insecta</taxon>
        <taxon>Pterygota</taxon>
        <taxon>Neoptera</taxon>
        <taxon>Endopterygota</taxon>
        <taxon>Coleoptera</taxon>
        <taxon>Polyphaga</taxon>
        <taxon>Cucujiformia</taxon>
        <taxon>Tenebrionidae</taxon>
        <taxon>Tenebrio</taxon>
    </lineage>
</organism>
<dbReference type="InterPro" id="IPR003439">
    <property type="entry name" value="ABC_transporter-like_ATP-bd"/>
</dbReference>
<keyword evidence="7 9" id="KW-0472">Membrane</keyword>
<dbReference type="FunFam" id="1.20.1560.10:FF:000014">
    <property type="entry name" value="Multidrug resistance-associated protein member 4"/>
    <property type="match status" value="1"/>
</dbReference>
<evidence type="ECO:0000256" key="6">
    <source>
        <dbReference type="ARBA" id="ARBA00022989"/>
    </source>
</evidence>
<evidence type="ECO:0000256" key="9">
    <source>
        <dbReference type="SAM" id="Phobius"/>
    </source>
</evidence>
<evidence type="ECO:0000256" key="7">
    <source>
        <dbReference type="ARBA" id="ARBA00023136"/>
    </source>
</evidence>
<feature type="transmembrane region" description="Helical" evidence="9">
    <location>
        <begin position="576"/>
        <end position="594"/>
    </location>
</feature>
<dbReference type="PROSITE" id="PS50893">
    <property type="entry name" value="ABC_TRANSPORTER_2"/>
    <property type="match status" value="3"/>
</dbReference>
<comment type="caution">
    <text evidence="12">The sequence shown here is derived from an EMBL/GenBank/DDBJ whole genome shotgun (WGS) entry which is preliminary data.</text>
</comment>
<comment type="subcellular location">
    <subcellularLocation>
        <location evidence="1">Membrane</location>
        <topology evidence="1">Multi-pass membrane protein</topology>
    </subcellularLocation>
</comment>
<feature type="transmembrane region" description="Helical" evidence="9">
    <location>
        <begin position="475"/>
        <end position="499"/>
    </location>
</feature>
<keyword evidence="2" id="KW-0813">Transport</keyword>
<gene>
    <name evidence="12" type="ORF">GEV33_004969</name>
</gene>
<dbReference type="SUPFAM" id="SSF52540">
    <property type="entry name" value="P-loop containing nucleoside triphosphate hydrolases"/>
    <property type="match status" value="3"/>
</dbReference>
<feature type="transmembrane region" description="Helical" evidence="9">
    <location>
        <begin position="1181"/>
        <end position="1201"/>
    </location>
</feature>
<feature type="domain" description="ABC transporter" evidence="10">
    <location>
        <begin position="769"/>
        <end position="992"/>
    </location>
</feature>
<dbReference type="InterPro" id="IPR050173">
    <property type="entry name" value="ABC_transporter_C-like"/>
</dbReference>
<dbReference type="SUPFAM" id="SSF90123">
    <property type="entry name" value="ABC transporter transmembrane region"/>
    <property type="match status" value="2"/>
</dbReference>
<name>A0A8J6LCZ7_TENMO</name>
<evidence type="ECO:0000256" key="2">
    <source>
        <dbReference type="ARBA" id="ARBA00022448"/>
    </source>
</evidence>
<proteinExistence type="predicted"/>